<comment type="function">
    <text evidence="20">The transhydrogenation between NADH and NADP is coupled to respiration and ATP hydrolysis and functions as a proton pump across the membrane. May play a role in reactive oxygen species (ROS) detoxification in the adrenal gland.</text>
</comment>
<keyword evidence="17" id="KW-0496">Mitochondrion</keyword>
<dbReference type="SUPFAM" id="SSF51735">
    <property type="entry name" value="NAD(P)-binding Rossmann-fold domains"/>
    <property type="match status" value="1"/>
</dbReference>
<evidence type="ECO:0000256" key="18">
    <source>
        <dbReference type="ARBA" id="ARBA00023136"/>
    </source>
</evidence>
<dbReference type="AlphaFoldDB" id="A0A226EL86"/>
<name>A0A226EL86_FOLCA</name>
<keyword evidence="7" id="KW-0997">Cell inner membrane</keyword>
<keyword evidence="15" id="KW-0007">Acetylation</keyword>
<evidence type="ECO:0000256" key="11">
    <source>
        <dbReference type="ARBA" id="ARBA00022857"/>
    </source>
</evidence>
<evidence type="ECO:0000256" key="1">
    <source>
        <dbReference type="ARBA" id="ARBA00004292"/>
    </source>
</evidence>
<feature type="transmembrane region" description="Helical" evidence="24">
    <location>
        <begin position="630"/>
        <end position="646"/>
    </location>
</feature>
<evidence type="ECO:0000256" key="9">
    <source>
        <dbReference type="ARBA" id="ARBA00022741"/>
    </source>
</evidence>
<organism evidence="27 28">
    <name type="scientific">Folsomia candida</name>
    <name type="common">Springtail</name>
    <dbReference type="NCBI Taxonomy" id="158441"/>
    <lineage>
        <taxon>Eukaryota</taxon>
        <taxon>Metazoa</taxon>
        <taxon>Ecdysozoa</taxon>
        <taxon>Arthropoda</taxon>
        <taxon>Hexapoda</taxon>
        <taxon>Collembola</taxon>
        <taxon>Entomobryomorpha</taxon>
        <taxon>Isotomoidea</taxon>
        <taxon>Isotomidae</taxon>
        <taxon>Proisotominae</taxon>
        <taxon>Folsomia</taxon>
    </lineage>
</organism>
<evidence type="ECO:0000256" key="8">
    <source>
        <dbReference type="ARBA" id="ARBA00022692"/>
    </source>
</evidence>
<keyword evidence="16" id="KW-0520">NAD</keyword>
<feature type="domain" description="Alanine dehydrogenase/pyridine nucleotide transhydrogenase NAD(H)-binding" evidence="25">
    <location>
        <begin position="201"/>
        <end position="360"/>
    </location>
</feature>
<evidence type="ECO:0000256" key="14">
    <source>
        <dbReference type="ARBA" id="ARBA00022989"/>
    </source>
</evidence>
<dbReference type="STRING" id="158441.A0A226EL86"/>
<evidence type="ECO:0000256" key="13">
    <source>
        <dbReference type="ARBA" id="ARBA00022967"/>
    </source>
</evidence>
<comment type="catalytic activity">
    <reaction evidence="19">
        <text>NAD(+) + NADPH + H(+)(in) = NADH + NADP(+) + H(+)(out)</text>
        <dbReference type="Rhea" id="RHEA:47992"/>
        <dbReference type="ChEBI" id="CHEBI:15378"/>
        <dbReference type="ChEBI" id="CHEBI:57540"/>
        <dbReference type="ChEBI" id="CHEBI:57783"/>
        <dbReference type="ChEBI" id="CHEBI:57945"/>
        <dbReference type="ChEBI" id="CHEBI:58349"/>
        <dbReference type="EC" id="7.1.1.1"/>
    </reaction>
</comment>
<evidence type="ECO:0000256" key="5">
    <source>
        <dbReference type="ARBA" id="ARBA00012943"/>
    </source>
</evidence>
<comment type="subunit">
    <text evidence="4">Homodimer.</text>
</comment>
<evidence type="ECO:0000256" key="24">
    <source>
        <dbReference type="SAM" id="Phobius"/>
    </source>
</evidence>
<dbReference type="CDD" id="cd05304">
    <property type="entry name" value="Rubrum_tdh"/>
    <property type="match status" value="1"/>
</dbReference>
<comment type="caution">
    <text evidence="27">The sequence shown here is derived from an EMBL/GenBank/DDBJ whole genome shotgun (WGS) entry which is preliminary data.</text>
</comment>
<keyword evidence="28" id="KW-1185">Reference proteome</keyword>
<dbReference type="SUPFAM" id="SSF52283">
    <property type="entry name" value="Formate/glycerate dehydrogenase catalytic domain-like"/>
    <property type="match status" value="1"/>
</dbReference>
<dbReference type="SUPFAM" id="SSF52467">
    <property type="entry name" value="DHS-like NAD/FAD-binding domain"/>
    <property type="match status" value="1"/>
</dbReference>
<comment type="subcellular location">
    <subcellularLocation>
        <location evidence="2">Cell inner membrane</location>
        <topology evidence="2">Multi-pass membrane protein</topology>
    </subcellularLocation>
    <subcellularLocation>
        <location evidence="1">Mitochondrion inner membrane</location>
        <topology evidence="1">Multi-pass membrane protein</topology>
        <orientation evidence="1">Matrix side</orientation>
    </subcellularLocation>
</comment>
<keyword evidence="11" id="KW-0521">NADP</keyword>
<dbReference type="NCBIfam" id="TIGR00561">
    <property type="entry name" value="pntA"/>
    <property type="match status" value="1"/>
</dbReference>
<dbReference type="Pfam" id="PF12769">
    <property type="entry name" value="PNTB_4TM"/>
    <property type="match status" value="1"/>
</dbReference>
<dbReference type="OrthoDB" id="37244at2759"/>
<feature type="transmembrane region" description="Helical" evidence="24">
    <location>
        <begin position="509"/>
        <end position="529"/>
    </location>
</feature>
<dbReference type="InterPro" id="IPR007698">
    <property type="entry name" value="AlaDH/PNT_NAD(H)-bd"/>
</dbReference>
<feature type="transmembrane region" description="Helical" evidence="24">
    <location>
        <begin position="535"/>
        <end position="555"/>
    </location>
</feature>
<keyword evidence="12" id="KW-0809">Transit peptide</keyword>
<evidence type="ECO:0000256" key="3">
    <source>
        <dbReference type="ARBA" id="ARBA00005624"/>
    </source>
</evidence>
<dbReference type="OMA" id="EQCREVD"/>
<feature type="transmembrane region" description="Helical" evidence="24">
    <location>
        <begin position="575"/>
        <end position="593"/>
    </location>
</feature>
<accession>A0A226EL86</accession>
<dbReference type="InterPro" id="IPR034300">
    <property type="entry name" value="PNTB-like"/>
</dbReference>
<dbReference type="GO" id="GO:0005743">
    <property type="term" value="C:mitochondrial inner membrane"/>
    <property type="evidence" value="ECO:0007669"/>
    <property type="project" value="UniProtKB-SubCell"/>
</dbReference>
<gene>
    <name evidence="27" type="ORF">Fcan01_08242</name>
</gene>
<keyword evidence="14 24" id="KW-1133">Transmembrane helix</keyword>
<evidence type="ECO:0000256" key="21">
    <source>
        <dbReference type="ARBA" id="ARBA00061558"/>
    </source>
</evidence>
<dbReference type="EMBL" id="LNIX01000003">
    <property type="protein sequence ID" value="OXA58060.1"/>
    <property type="molecule type" value="Genomic_DNA"/>
</dbReference>
<comment type="similarity">
    <text evidence="21">In the C-terminal section; belongs to the PNT beta subunit family.</text>
</comment>
<evidence type="ECO:0000256" key="10">
    <source>
        <dbReference type="ARBA" id="ARBA00022792"/>
    </source>
</evidence>
<comment type="similarity">
    <text evidence="3">In the N-terminal section; belongs to the AlaDH/PNT family.</text>
</comment>
<evidence type="ECO:0000256" key="4">
    <source>
        <dbReference type="ARBA" id="ARBA00011738"/>
    </source>
</evidence>
<keyword evidence="10" id="KW-0999">Mitochondrion inner membrane</keyword>
<dbReference type="FunFam" id="3.40.50.720:FF:000028">
    <property type="entry name" value="NAD(P) transhydrogenase subunit alpha"/>
    <property type="match status" value="1"/>
</dbReference>
<keyword evidence="8 24" id="KW-0812">Transmembrane</keyword>
<evidence type="ECO:0000256" key="12">
    <source>
        <dbReference type="ARBA" id="ARBA00022946"/>
    </source>
</evidence>
<dbReference type="EC" id="7.1.1.1" evidence="5"/>
<evidence type="ECO:0000256" key="19">
    <source>
        <dbReference type="ARBA" id="ARBA00048202"/>
    </source>
</evidence>
<evidence type="ECO:0000256" key="15">
    <source>
        <dbReference type="ARBA" id="ARBA00022990"/>
    </source>
</evidence>
<feature type="transmembrane region" description="Helical" evidence="24">
    <location>
        <begin position="716"/>
        <end position="738"/>
    </location>
</feature>
<protein>
    <recommendedName>
        <fullName evidence="22">NAD(P) transhydrogenase, mitochondrial</fullName>
        <ecNumber evidence="5">7.1.1.1</ecNumber>
    </recommendedName>
    <alternativeName>
        <fullName evidence="23">Nicotinamide nucleotide transhydrogenase</fullName>
    </alternativeName>
</protein>
<feature type="transmembrane region" description="Helical" evidence="24">
    <location>
        <begin position="683"/>
        <end position="704"/>
    </location>
</feature>
<dbReference type="FunFam" id="3.40.50.1220:FF:000002">
    <property type="entry name" value="NAD(P) transhydrogenase subunit beta"/>
    <property type="match status" value="1"/>
</dbReference>
<dbReference type="Pfam" id="PF02233">
    <property type="entry name" value="PNTB"/>
    <property type="match status" value="2"/>
</dbReference>
<dbReference type="GO" id="GO:0008750">
    <property type="term" value="F:proton-translocating NAD(P)+ transhydrogenase activity"/>
    <property type="evidence" value="ECO:0007669"/>
    <property type="project" value="UniProtKB-EC"/>
</dbReference>
<keyword evidence="9" id="KW-0547">Nucleotide-binding</keyword>
<proteinExistence type="inferred from homology"/>
<keyword evidence="13" id="KW-1278">Translocase</keyword>
<evidence type="ECO:0000313" key="27">
    <source>
        <dbReference type="EMBL" id="OXA58060.1"/>
    </source>
</evidence>
<dbReference type="InterPro" id="IPR026255">
    <property type="entry name" value="NADP_transhyd_a"/>
</dbReference>
<keyword evidence="18 24" id="KW-0472">Membrane</keyword>
<evidence type="ECO:0000256" key="2">
    <source>
        <dbReference type="ARBA" id="ARBA00004429"/>
    </source>
</evidence>
<feature type="domain" description="Alanine dehydrogenase/pyridine nucleotide transhydrogenase N-terminal" evidence="26">
    <location>
        <begin position="59"/>
        <end position="192"/>
    </location>
</feature>
<dbReference type="Proteomes" id="UP000198287">
    <property type="component" value="Unassembled WGS sequence"/>
</dbReference>
<dbReference type="Gene3D" id="3.40.50.1220">
    <property type="entry name" value="TPP-binding domain"/>
    <property type="match status" value="1"/>
</dbReference>
<dbReference type="InterPro" id="IPR029035">
    <property type="entry name" value="DHS-like_NAD/FAD-binding_dom"/>
</dbReference>
<dbReference type="Gene3D" id="3.40.50.720">
    <property type="entry name" value="NAD(P)-binding Rossmann-like Domain"/>
    <property type="match status" value="2"/>
</dbReference>
<evidence type="ECO:0000256" key="6">
    <source>
        <dbReference type="ARBA" id="ARBA00022475"/>
    </source>
</evidence>
<dbReference type="SMART" id="SM01003">
    <property type="entry name" value="AlaDh_PNT_N"/>
    <property type="match status" value="1"/>
</dbReference>
<feature type="transmembrane region" description="Helical" evidence="24">
    <location>
        <begin position="599"/>
        <end position="618"/>
    </location>
</feature>
<evidence type="ECO:0000259" key="26">
    <source>
        <dbReference type="SMART" id="SM01003"/>
    </source>
</evidence>
<evidence type="ECO:0000259" key="25">
    <source>
        <dbReference type="SMART" id="SM01002"/>
    </source>
</evidence>
<dbReference type="PANTHER" id="PTHR10160">
    <property type="entry name" value="NAD(P) TRANSHYDROGENASE"/>
    <property type="match status" value="1"/>
</dbReference>
<dbReference type="InterPro" id="IPR024605">
    <property type="entry name" value="NADP_transhyd_a_C"/>
</dbReference>
<feature type="transmembrane region" description="Helical" evidence="24">
    <location>
        <begin position="484"/>
        <end position="502"/>
    </location>
</feature>
<keyword evidence="6" id="KW-1003">Cell membrane</keyword>
<dbReference type="GO" id="GO:0006740">
    <property type="term" value="P:NADPH regeneration"/>
    <property type="evidence" value="ECO:0007669"/>
    <property type="project" value="TreeGrafter"/>
</dbReference>
<dbReference type="Pfam" id="PF01262">
    <property type="entry name" value="AlaDh_PNT_C"/>
    <property type="match status" value="1"/>
</dbReference>
<evidence type="ECO:0000256" key="20">
    <source>
        <dbReference type="ARBA" id="ARBA00054910"/>
    </source>
</evidence>
<dbReference type="NCBIfam" id="NF006942">
    <property type="entry name" value="PRK09424.1"/>
    <property type="match status" value="1"/>
</dbReference>
<evidence type="ECO:0000256" key="17">
    <source>
        <dbReference type="ARBA" id="ARBA00023128"/>
    </source>
</evidence>
<feature type="transmembrane region" description="Helical" evidence="24">
    <location>
        <begin position="652"/>
        <end position="671"/>
    </location>
</feature>
<dbReference type="Pfam" id="PF05222">
    <property type="entry name" value="AlaDh_PNT_N"/>
    <property type="match status" value="1"/>
</dbReference>
<evidence type="ECO:0000256" key="7">
    <source>
        <dbReference type="ARBA" id="ARBA00022519"/>
    </source>
</evidence>
<dbReference type="GO" id="GO:0050661">
    <property type="term" value="F:NADP binding"/>
    <property type="evidence" value="ECO:0007669"/>
    <property type="project" value="TreeGrafter"/>
</dbReference>
<reference evidence="27 28" key="1">
    <citation type="submission" date="2015-12" db="EMBL/GenBank/DDBJ databases">
        <title>The genome of Folsomia candida.</title>
        <authorList>
            <person name="Faddeeva A."/>
            <person name="Derks M.F."/>
            <person name="Anvar Y."/>
            <person name="Smit S."/>
            <person name="Van Straalen N."/>
            <person name="Roelofs D."/>
        </authorList>
    </citation>
    <scope>NUCLEOTIDE SEQUENCE [LARGE SCALE GENOMIC DNA]</scope>
    <source>
        <strain evidence="27 28">VU population</strain>
        <tissue evidence="27">Whole body</tissue>
    </source>
</reference>
<evidence type="ECO:0000256" key="23">
    <source>
        <dbReference type="ARBA" id="ARBA00079255"/>
    </source>
</evidence>
<sequence length="1126" mass="119412">MMTLKLFDDRSLLFLARRPLRTWSAARKAAQAASKQVKAAAAPAKTAAKGTPYKNITIGIPKEIWPNEKRVSLTPVVTALLTKKGFQVKVEKGAGIEAKFRDADYAASGAVISDKKSVFESDIILKIRQPLKDEVAQFKNNSTLISFAYPAQNKELLEQLAAKNMTVFGMDCIPRISRAQVFDALSSMANIAGYRAVIEASNHFGRFFTGQITAAGKVPPAKILVIGGGVAGLAACGQARNMGAIVRAFDTRPPVKEQVESMGAEFLTITMAESGEGTGGYAKEMSQDFLNAERELFGKQAKEVDIIISTALIPGKKAPVLVLKEHIKSMRPGSVVVDLAAEAGGNIETTKPGEDVVHIGFTDLPSRLPTQSSTLYANNISKFLLSMEDKDSKDHFYINLEDEVVRGSILLENGKLLWPPPPPKVIPAQATKAAEVAKKAEPPARNYFQETLNSSLVYTGGLSGLVGLGVVAPNTAFTTMTTTFALSGIVGYHVVWGVQPALHSPLMSVTNAISGITAVGGLLCMNGGYYPTNTIETLAATAAFISFINIFGGFIVTQRMLDMFKRPTDPPEHMYLYGIPAATFVGGYIYAAAQGFPEIHQMAYLGSSLCCVGALAGLSSQKTSRLGNTLGMIGVTGGIASTLGILSPSTEVLTQMAAVGMGGAAIGTTIAKKIEITDLPQLVAGFHSLVGAAAVLTCFATFIHDFPHFATDPSANVIKTALFLGTFIGGVTFSGSLVAYGKLQGILSSAPLLLPGRHALNAGLLAGNVGAMGYYFMDPSFEAGLGMLGTTAGLSTIMGNGFEFRHPVFANVFLIFGDEMSSKMDVVAHKTYFWTGISEIAIISTCDDHVVLGGISKIDIVLTCYDRVTVSLHPFTTFFVCNGLLRGAEGFMLNNNLMTVVGALIGSSGAILSYIMCKAMNRSLPNVILGGFGTSSTGGGKPMEITGTHTEIDIDGSVDLIKNAKNIIITPGYGLCVAKAQYPIAEMVSILKAKGKNVRFGIHPVAGRMPGQLNVLLAEAGVPYDMVLEMDEINEDFRETDLVLVIGANDTVNSAAEDDPNSIIAGMPVLRVWNAGNVIVMKRSLGVGYAAVDNPIFYKPNTSMLLGDAKKTCDALLSKIKQEIGE</sequence>
<dbReference type="InterPro" id="IPR007886">
    <property type="entry name" value="AlaDH/PNT_N"/>
</dbReference>
<feature type="transmembrane region" description="Helical" evidence="24">
    <location>
        <begin position="897"/>
        <end position="917"/>
    </location>
</feature>
<evidence type="ECO:0000256" key="22">
    <source>
        <dbReference type="ARBA" id="ARBA00074145"/>
    </source>
</evidence>
<evidence type="ECO:0000313" key="28">
    <source>
        <dbReference type="Proteomes" id="UP000198287"/>
    </source>
</evidence>
<dbReference type="GO" id="GO:0005886">
    <property type="term" value="C:plasma membrane"/>
    <property type="evidence" value="ECO:0007669"/>
    <property type="project" value="UniProtKB-SubCell"/>
</dbReference>
<dbReference type="SMART" id="SM01002">
    <property type="entry name" value="AlaDh_PNT_C"/>
    <property type="match status" value="1"/>
</dbReference>
<dbReference type="InterPro" id="IPR036291">
    <property type="entry name" value="NAD(P)-bd_dom_sf"/>
</dbReference>
<evidence type="ECO:0000256" key="16">
    <source>
        <dbReference type="ARBA" id="ARBA00023027"/>
    </source>
</evidence>
<dbReference type="PANTHER" id="PTHR10160:SF19">
    <property type="entry name" value="PROTON-TRANSLOCATING NAD(P)(+) TRANSHYDROGENASE"/>
    <property type="match status" value="1"/>
</dbReference>